<organism evidence="5 6">
    <name type="scientific">Paenibacillus bovis</name>
    <dbReference type="NCBI Taxonomy" id="1616788"/>
    <lineage>
        <taxon>Bacteria</taxon>
        <taxon>Bacillati</taxon>
        <taxon>Bacillota</taxon>
        <taxon>Bacilli</taxon>
        <taxon>Bacillales</taxon>
        <taxon>Paenibacillaceae</taxon>
        <taxon>Paenibacillus</taxon>
    </lineage>
</organism>
<sequence>MNGRVVDRLTFLGTGDAMGVPRVYCDCEVCEEARNSGTNRRLRSSVLIESTEGDFLIDCGPDWRLQMEMTNRRADITDIVITHAHFDHIAGLPEWADACRWQGVRGRVYAPQEVLDIIQRQYPWIATHLDMIANDEGMTISGWKLTPWKVHHGFNGYSYAYRLEKHDFGWVYCPDAIGLTAEQKVLMDRLDLLILGTSFVHEEAEYSGRSVYDMREAAELVDELAPIQTIYTHMSHGVDLRQELDLPVGASTARTGMTIDLGNYTVLLPEE</sequence>
<reference evidence="5 6" key="2">
    <citation type="journal article" date="2016" name="Int. J. Syst. Evol. Microbiol.">
        <title>Paenibacillus bovis sp. nov., isolated from raw yak (Bos grunniens) milk.</title>
        <authorList>
            <person name="Gao C."/>
            <person name="Han J."/>
            <person name="Liu Z."/>
            <person name="Xu X."/>
            <person name="Hang F."/>
            <person name="Wu Z."/>
        </authorList>
    </citation>
    <scope>NUCLEOTIDE SEQUENCE [LARGE SCALE GENOMIC DNA]</scope>
    <source>
        <strain evidence="5 6">BD3526</strain>
    </source>
</reference>
<dbReference type="KEGG" id="pbv:AR543_08660"/>
<dbReference type="GO" id="GO:0016787">
    <property type="term" value="F:hydrolase activity"/>
    <property type="evidence" value="ECO:0007669"/>
    <property type="project" value="UniProtKB-KW"/>
</dbReference>
<dbReference type="AlphaFoldDB" id="A0A172ZEW2"/>
<reference evidence="6" key="1">
    <citation type="submission" date="2015-10" db="EMBL/GenBank/DDBJ databases">
        <title>Genome of Paenibacillus bovis sp. nov.</title>
        <authorList>
            <person name="Wu Z."/>
            <person name="Gao C."/>
            <person name="Liu Z."/>
            <person name="Zheng H."/>
        </authorList>
    </citation>
    <scope>NUCLEOTIDE SEQUENCE [LARGE SCALE GENOMIC DNA]</scope>
    <source>
        <strain evidence="6">BD3526</strain>
    </source>
</reference>
<dbReference type="Pfam" id="PF12706">
    <property type="entry name" value="Lactamase_B_2"/>
    <property type="match status" value="1"/>
</dbReference>
<dbReference type="Proteomes" id="UP000078148">
    <property type="component" value="Chromosome"/>
</dbReference>
<gene>
    <name evidence="5" type="ORF">AR543_08660</name>
</gene>
<dbReference type="InterPro" id="IPR036866">
    <property type="entry name" value="RibonucZ/Hydroxyglut_hydro"/>
</dbReference>
<protein>
    <submittedName>
        <fullName evidence="5">MBL fold metallo-hydrolase</fullName>
    </submittedName>
</protein>
<comment type="catalytic activity">
    <reaction evidence="1">
        <text>3',5'-cyclic CMP + H2O = CMP + H(+)</text>
        <dbReference type="Rhea" id="RHEA:72675"/>
        <dbReference type="ChEBI" id="CHEBI:15377"/>
        <dbReference type="ChEBI" id="CHEBI:15378"/>
        <dbReference type="ChEBI" id="CHEBI:58003"/>
        <dbReference type="ChEBI" id="CHEBI:60377"/>
    </reaction>
    <physiologicalReaction direction="left-to-right" evidence="1">
        <dbReference type="Rhea" id="RHEA:72676"/>
    </physiologicalReaction>
</comment>
<comment type="function">
    <text evidence="2">Counteracts the endogenous Pycsar antiviral defense system. Phosphodiesterase that enables metal-dependent hydrolysis of host cyclic nucleotide Pycsar defense signals such as cCMP and cUMP.</text>
</comment>
<evidence type="ECO:0000256" key="1">
    <source>
        <dbReference type="ARBA" id="ARBA00034221"/>
    </source>
</evidence>
<dbReference type="Gene3D" id="3.60.15.10">
    <property type="entry name" value="Ribonuclease Z/Hydroxyacylglutathione hydrolase-like"/>
    <property type="match status" value="1"/>
</dbReference>
<dbReference type="InterPro" id="IPR001279">
    <property type="entry name" value="Metallo-B-lactamas"/>
</dbReference>
<evidence type="ECO:0000313" key="5">
    <source>
        <dbReference type="EMBL" id="ANF96059.1"/>
    </source>
</evidence>
<dbReference type="RefSeq" id="WP_060533575.1">
    <property type="nucleotide sequence ID" value="NZ_CP013023.1"/>
</dbReference>
<dbReference type="SUPFAM" id="SSF56281">
    <property type="entry name" value="Metallo-hydrolase/oxidoreductase"/>
    <property type="match status" value="1"/>
</dbReference>
<dbReference type="PANTHER" id="PTHR42663">
    <property type="entry name" value="HYDROLASE C777.06C-RELATED-RELATED"/>
    <property type="match status" value="1"/>
</dbReference>
<evidence type="ECO:0000313" key="6">
    <source>
        <dbReference type="Proteomes" id="UP000078148"/>
    </source>
</evidence>
<dbReference type="STRING" id="1616788.AR543_08660"/>
<name>A0A172ZEW2_9BACL</name>
<dbReference type="CDD" id="cd16279">
    <property type="entry name" value="metallo-hydrolase-like_MBL-fold"/>
    <property type="match status" value="1"/>
</dbReference>
<keyword evidence="6" id="KW-1185">Reference proteome</keyword>
<evidence type="ECO:0000256" key="2">
    <source>
        <dbReference type="ARBA" id="ARBA00034301"/>
    </source>
</evidence>
<dbReference type="OrthoDB" id="9800940at2"/>
<comment type="catalytic activity">
    <reaction evidence="3">
        <text>3',5'-cyclic UMP + H2O = UMP + H(+)</text>
        <dbReference type="Rhea" id="RHEA:70575"/>
        <dbReference type="ChEBI" id="CHEBI:15377"/>
        <dbReference type="ChEBI" id="CHEBI:15378"/>
        <dbReference type="ChEBI" id="CHEBI:57865"/>
        <dbReference type="ChEBI" id="CHEBI:184387"/>
    </reaction>
    <physiologicalReaction direction="left-to-right" evidence="3">
        <dbReference type="Rhea" id="RHEA:70576"/>
    </physiologicalReaction>
</comment>
<accession>A0A172ZEW2</accession>
<proteinExistence type="predicted"/>
<evidence type="ECO:0000256" key="3">
    <source>
        <dbReference type="ARBA" id="ARBA00048505"/>
    </source>
</evidence>
<evidence type="ECO:0000259" key="4">
    <source>
        <dbReference type="SMART" id="SM00849"/>
    </source>
</evidence>
<keyword evidence="5" id="KW-0378">Hydrolase</keyword>
<dbReference type="SMART" id="SM00849">
    <property type="entry name" value="Lactamase_B"/>
    <property type="match status" value="1"/>
</dbReference>
<dbReference type="PANTHER" id="PTHR42663:SF6">
    <property type="entry name" value="HYDROLASE C777.06C-RELATED"/>
    <property type="match status" value="1"/>
</dbReference>
<dbReference type="EMBL" id="CP013023">
    <property type="protein sequence ID" value="ANF96059.1"/>
    <property type="molecule type" value="Genomic_DNA"/>
</dbReference>
<feature type="domain" description="Metallo-beta-lactamase" evidence="4">
    <location>
        <begin position="42"/>
        <end position="236"/>
    </location>
</feature>